<evidence type="ECO:0000256" key="11">
    <source>
        <dbReference type="RuleBase" id="RU363035"/>
    </source>
</evidence>
<keyword evidence="3" id="KW-0963">Cytoplasm</keyword>
<keyword evidence="7 11" id="KW-0648">Protein biosynthesis</keyword>
<evidence type="ECO:0000313" key="16">
    <source>
        <dbReference type="Proteomes" id="UP000663602"/>
    </source>
</evidence>
<keyword evidence="4 11" id="KW-0436">Ligase</keyword>
<reference evidence="15" key="1">
    <citation type="submission" date="2021-02" db="EMBL/GenBank/DDBJ databases">
        <authorList>
            <person name="Franco D."/>
        </authorList>
    </citation>
    <scope>NUCLEOTIDE SEQUENCE</scope>
    <source>
        <strain evidence="15">DICMUL</strain>
    </source>
</reference>
<evidence type="ECO:0000256" key="8">
    <source>
        <dbReference type="ARBA" id="ARBA00023146"/>
    </source>
</evidence>
<protein>
    <recommendedName>
        <fullName evidence="2">leucine--tRNA ligase</fullName>
        <ecNumber evidence="2">6.1.1.4</ecNumber>
    </recommendedName>
    <alternativeName>
        <fullName evidence="9">Leucyl-tRNA synthetase</fullName>
    </alternativeName>
</protein>
<comment type="similarity">
    <text evidence="1 11">Belongs to the class-I aminoacyl-tRNA synthetase family.</text>
</comment>
<dbReference type="PROSITE" id="PS00178">
    <property type="entry name" value="AA_TRNA_LIGASE_I"/>
    <property type="match status" value="1"/>
</dbReference>
<feature type="transmembrane region" description="Helical" evidence="12">
    <location>
        <begin position="604"/>
        <end position="622"/>
    </location>
</feature>
<dbReference type="Gene3D" id="1.10.730.10">
    <property type="entry name" value="Isoleucyl-tRNA Synthetase, Domain 1"/>
    <property type="match status" value="1"/>
</dbReference>
<reference evidence="15" key="2">
    <citation type="submission" date="2021-03" db="EMBL/GenBank/DDBJ databases">
        <title>Alternative transmission patterns in independently acquired nutritional co-symbionts of Dictyopharidae planthoppers.</title>
        <authorList>
            <person name="Michalik A."/>
            <person name="Lukasik P."/>
        </authorList>
    </citation>
    <scope>NUCLEOTIDE SEQUENCE</scope>
    <source>
        <strain evidence="15">DICMUL</strain>
    </source>
</reference>
<keyword evidence="5 11" id="KW-0547">Nucleotide-binding</keyword>
<evidence type="ECO:0000259" key="13">
    <source>
        <dbReference type="Pfam" id="PF00133"/>
    </source>
</evidence>
<keyword evidence="12" id="KW-0812">Transmembrane</keyword>
<keyword evidence="12" id="KW-0472">Membrane</keyword>
<keyword evidence="6 11" id="KW-0067">ATP-binding</keyword>
<dbReference type="SUPFAM" id="SSF52374">
    <property type="entry name" value="Nucleotidylyl transferase"/>
    <property type="match status" value="1"/>
</dbReference>
<dbReference type="GO" id="GO:0005524">
    <property type="term" value="F:ATP binding"/>
    <property type="evidence" value="ECO:0007669"/>
    <property type="project" value="UniProtKB-KW"/>
</dbReference>
<evidence type="ECO:0000313" key="15">
    <source>
        <dbReference type="EMBL" id="QSW37804.1"/>
    </source>
</evidence>
<evidence type="ECO:0000256" key="7">
    <source>
        <dbReference type="ARBA" id="ARBA00022917"/>
    </source>
</evidence>
<dbReference type="PRINTS" id="PR00985">
    <property type="entry name" value="TRNASYNTHLEU"/>
</dbReference>
<dbReference type="InterPro" id="IPR001412">
    <property type="entry name" value="aa-tRNA-synth_I_CS"/>
</dbReference>
<feature type="domain" description="Methionyl/Leucyl tRNA synthetase" evidence="14">
    <location>
        <begin position="36"/>
        <end position="174"/>
    </location>
</feature>
<dbReference type="InterPro" id="IPR009080">
    <property type="entry name" value="tRNAsynth_Ia_anticodon-bd"/>
</dbReference>
<dbReference type="EC" id="6.1.1.4" evidence="2"/>
<evidence type="ECO:0000256" key="4">
    <source>
        <dbReference type="ARBA" id="ARBA00022598"/>
    </source>
</evidence>
<dbReference type="AlphaFoldDB" id="A0A974X7K0"/>
<proteinExistence type="inferred from homology"/>
<dbReference type="InterPro" id="IPR014729">
    <property type="entry name" value="Rossmann-like_a/b/a_fold"/>
</dbReference>
<evidence type="ECO:0000259" key="14">
    <source>
        <dbReference type="Pfam" id="PF09334"/>
    </source>
</evidence>
<evidence type="ECO:0000256" key="10">
    <source>
        <dbReference type="ARBA" id="ARBA00047469"/>
    </source>
</evidence>
<gene>
    <name evidence="15" type="ORF">JSR02_00630</name>
</gene>
<dbReference type="Gene3D" id="3.40.50.620">
    <property type="entry name" value="HUPs"/>
    <property type="match status" value="2"/>
</dbReference>
<evidence type="ECO:0000256" key="12">
    <source>
        <dbReference type="SAM" id="Phobius"/>
    </source>
</evidence>
<accession>A0A974X7K0</accession>
<sequence length="682" mass="80800">MLNNYSFRLVDYKYSYLLADQLANILKSARCEYYCVSMFPYPSGILHMGHFRNYLINDVICRYINLGCQHKSVMYFGWDAFGLPAENASVLHGYNPFQWTLLNITLMKSQLAVFQFLIDWQYEINTASLYFYRWSQFFFSLLYRKGYIYKRSYIANWDPVDRTVLANEQVINGCGWRSGARVQKRLLESYYIRVRPVVTGVLLRLTNLAWPTAVVNSQVNWIGSRLYYVCLFLVGCVPVSVYFSNVLVLFTEFVIYTSFDYYMRFFRDFTIDFTKVNYYVTNRVFKCVFLGGRHIALHLVDATCVAFDGFFIKQQSTLLWCLGRFFNRRGYLLSLFRFLIASGRVFKVLKFKIRDWCISRQRYWGTPIPLYYCYYCSRSYLTYEPVVLPCYSQRVTYAYFSSDWRFLSVRCYFCKLWAFRSVETLDTFFDSSWYFLYYLCKSNFSVTTLRALTVPLDVYIGGREHSILHLLYVRVFCALLDRIAFWRFKEPVLNLITQGLLLIKGSDGTYIKMSKSLTSVIDPTALVALYGNDCLRMYMVFFTAITSDIKWDVTRIAGCYRFINRLWNFFFSHVSTLCYCSFIIYIVFESYFSQVVSYYRCNKFNLVLATLMKFFNLLVTSVRERLISAHCLFTYYNKLIFYLHPVCPGFTSILWHISGNSKYFGDIYNYNFTVVNMTTVNC</sequence>
<keyword evidence="8 11" id="KW-0030">Aminoacyl-tRNA synthetase</keyword>
<dbReference type="EMBL" id="CP071410">
    <property type="protein sequence ID" value="QSW37804.1"/>
    <property type="molecule type" value="Genomic_DNA"/>
</dbReference>
<dbReference type="PANTHER" id="PTHR43740:SF2">
    <property type="entry name" value="LEUCINE--TRNA LIGASE, MITOCHONDRIAL"/>
    <property type="match status" value="1"/>
</dbReference>
<evidence type="ECO:0000256" key="9">
    <source>
        <dbReference type="ARBA" id="ARBA00030520"/>
    </source>
</evidence>
<dbReference type="InterPro" id="IPR015413">
    <property type="entry name" value="Methionyl/Leucyl_tRNA_Synth"/>
</dbReference>
<feature type="transmembrane region" description="Helical" evidence="12">
    <location>
        <begin position="570"/>
        <end position="592"/>
    </location>
</feature>
<dbReference type="Proteomes" id="UP000663602">
    <property type="component" value="Chromosome"/>
</dbReference>
<dbReference type="GO" id="GO:0006429">
    <property type="term" value="P:leucyl-tRNA aminoacylation"/>
    <property type="evidence" value="ECO:0007669"/>
    <property type="project" value="InterPro"/>
</dbReference>
<comment type="catalytic activity">
    <reaction evidence="10">
        <text>tRNA(Leu) + L-leucine + ATP = L-leucyl-tRNA(Leu) + AMP + diphosphate</text>
        <dbReference type="Rhea" id="RHEA:11688"/>
        <dbReference type="Rhea" id="RHEA-COMP:9613"/>
        <dbReference type="Rhea" id="RHEA-COMP:9622"/>
        <dbReference type="ChEBI" id="CHEBI:30616"/>
        <dbReference type="ChEBI" id="CHEBI:33019"/>
        <dbReference type="ChEBI" id="CHEBI:57427"/>
        <dbReference type="ChEBI" id="CHEBI:78442"/>
        <dbReference type="ChEBI" id="CHEBI:78494"/>
        <dbReference type="ChEBI" id="CHEBI:456215"/>
        <dbReference type="EC" id="6.1.1.4"/>
    </reaction>
</comment>
<keyword evidence="12" id="KW-1133">Transmembrane helix</keyword>
<evidence type="ECO:0000256" key="2">
    <source>
        <dbReference type="ARBA" id="ARBA00013164"/>
    </source>
</evidence>
<evidence type="ECO:0000256" key="5">
    <source>
        <dbReference type="ARBA" id="ARBA00022741"/>
    </source>
</evidence>
<feature type="domain" description="Aminoacyl-tRNA synthetase class Ia" evidence="13">
    <location>
        <begin position="352"/>
        <end position="552"/>
    </location>
</feature>
<dbReference type="PANTHER" id="PTHR43740">
    <property type="entry name" value="LEUCYL-TRNA SYNTHETASE"/>
    <property type="match status" value="1"/>
</dbReference>
<name>A0A974X7K0_9PROT</name>
<dbReference type="Pfam" id="PF00133">
    <property type="entry name" value="tRNA-synt_1"/>
    <property type="match status" value="1"/>
</dbReference>
<evidence type="ECO:0000256" key="3">
    <source>
        <dbReference type="ARBA" id="ARBA00022490"/>
    </source>
</evidence>
<evidence type="ECO:0000256" key="1">
    <source>
        <dbReference type="ARBA" id="ARBA00005594"/>
    </source>
</evidence>
<organism evidence="15 16">
    <name type="scientific">Candidatus Vidania fulgoroideorum</name>
    <dbReference type="NCBI Taxonomy" id="881286"/>
    <lineage>
        <taxon>Bacteria</taxon>
        <taxon>Pseudomonadati</taxon>
        <taxon>Pseudomonadota</taxon>
        <taxon>Betaproteobacteria</taxon>
        <taxon>Candidatus Vidania</taxon>
    </lineage>
</organism>
<dbReference type="GO" id="GO:0004823">
    <property type="term" value="F:leucine-tRNA ligase activity"/>
    <property type="evidence" value="ECO:0007669"/>
    <property type="project" value="UniProtKB-EC"/>
</dbReference>
<dbReference type="SUPFAM" id="SSF47323">
    <property type="entry name" value="Anticodon-binding domain of a subclass of class I aminoacyl-tRNA synthetases"/>
    <property type="match status" value="1"/>
</dbReference>
<evidence type="ECO:0000256" key="6">
    <source>
        <dbReference type="ARBA" id="ARBA00022840"/>
    </source>
</evidence>
<dbReference type="InterPro" id="IPR002300">
    <property type="entry name" value="aa-tRNA-synth_Ia"/>
</dbReference>
<feature type="transmembrane region" description="Helical" evidence="12">
    <location>
        <begin position="226"/>
        <end position="259"/>
    </location>
</feature>
<dbReference type="Pfam" id="PF09334">
    <property type="entry name" value="tRNA-synt_1g"/>
    <property type="match status" value="1"/>
</dbReference>
<dbReference type="InterPro" id="IPR002302">
    <property type="entry name" value="Leu-tRNA-ligase"/>
</dbReference>